<evidence type="ECO:0000313" key="2">
    <source>
        <dbReference type="EMBL" id="CAG02126.1"/>
    </source>
</evidence>
<reference evidence="2" key="1">
    <citation type="journal article" date="2004" name="Nature">
        <title>Genome duplication in the teleost fish Tetraodon nigroviridis reveals the early vertebrate proto-karyotype.</title>
        <authorList>
            <person name="Jaillon O."/>
            <person name="Aury J.-M."/>
            <person name="Brunet F."/>
            <person name="Petit J.-L."/>
            <person name="Stange-Thomann N."/>
            <person name="Mauceli E."/>
            <person name="Bouneau L."/>
            <person name="Fischer C."/>
            <person name="Ozouf-Costaz C."/>
            <person name="Bernot A."/>
            <person name="Nicaud S."/>
            <person name="Jaffe D."/>
            <person name="Fisher S."/>
            <person name="Lutfalla G."/>
            <person name="Dossat C."/>
            <person name="Segurens B."/>
            <person name="Dasilva C."/>
            <person name="Salanoubat M."/>
            <person name="Levy M."/>
            <person name="Boudet N."/>
            <person name="Castellano S."/>
            <person name="Anthouard V."/>
            <person name="Jubin C."/>
            <person name="Castelli V."/>
            <person name="Katinka M."/>
            <person name="Vacherie B."/>
            <person name="Biemont C."/>
            <person name="Skalli Z."/>
            <person name="Cattolico L."/>
            <person name="Poulain J."/>
            <person name="De Berardinis V."/>
            <person name="Cruaud C."/>
            <person name="Duprat S."/>
            <person name="Brottier P."/>
            <person name="Coutanceau J.-P."/>
            <person name="Gouzy J."/>
            <person name="Parra G."/>
            <person name="Lardier G."/>
            <person name="Chapple C."/>
            <person name="McKernan K.J."/>
            <person name="McEwan P."/>
            <person name="Bosak S."/>
            <person name="Kellis M."/>
            <person name="Volff J.-N."/>
            <person name="Guigo R."/>
            <person name="Zody M.C."/>
            <person name="Mesirov J."/>
            <person name="Lindblad-Toh K."/>
            <person name="Birren B."/>
            <person name="Nusbaum C."/>
            <person name="Kahn D."/>
            <person name="Robinson-Rechavi M."/>
            <person name="Laudet V."/>
            <person name="Schachter V."/>
            <person name="Quetier F."/>
            <person name="Saurin W."/>
            <person name="Scarpelli C."/>
            <person name="Wincker P."/>
            <person name="Lander E.S."/>
            <person name="Weissenbach J."/>
            <person name="Roest Crollius H."/>
        </authorList>
    </citation>
    <scope>NUCLEOTIDE SEQUENCE [LARGE SCALE GENOMIC DNA]</scope>
</reference>
<proteinExistence type="predicted"/>
<gene>
    <name evidence="2" type="ORF">GSTENG00021124001</name>
</gene>
<protein>
    <submittedName>
        <fullName evidence="2">(spotted green pufferfish) hypothetical protein</fullName>
    </submittedName>
</protein>
<feature type="region of interest" description="Disordered" evidence="1">
    <location>
        <begin position="202"/>
        <end position="225"/>
    </location>
</feature>
<reference evidence="2" key="2">
    <citation type="submission" date="2004-02" db="EMBL/GenBank/DDBJ databases">
        <authorList>
            <consortium name="Genoscope"/>
            <consortium name="Whitehead Institute Centre for Genome Research"/>
        </authorList>
    </citation>
    <scope>NUCLEOTIDE SEQUENCE</scope>
</reference>
<dbReference type="EMBL" id="CAAE01014677">
    <property type="protein sequence ID" value="CAG02126.1"/>
    <property type="molecule type" value="Genomic_DNA"/>
</dbReference>
<sequence length="225" mass="24753">MDTPSLVPRTQQHLKSIVRDPMTAFNQRSWIRDQLQLSIVSGGLCRPARIKDGHRSAVARWTKVRTQQKNQEPRPLEELSPQLTASGDPRGRPPTVPRSSVMESPPHRCLLVALFLPVLVAMPEPVAEEGWDPPDGTPPMPLSIPPMNGPGRPFYSNQENSTDPPAGSLEAYCQMLLQVPVPSDQIPWFCLCTNCQNNQGPKGDRGDRGLPGTQGHASVSLNYVN</sequence>
<dbReference type="KEGG" id="tng:GSTEN00021124G001"/>
<name>Q4SB56_TETNG</name>
<accession>Q4SB56</accession>
<dbReference type="OrthoDB" id="5983381at2759"/>
<dbReference type="AlphaFoldDB" id="Q4SB56"/>
<feature type="compositionally biased region" description="Polar residues" evidence="1">
    <location>
        <begin position="215"/>
        <end position="225"/>
    </location>
</feature>
<feature type="region of interest" description="Disordered" evidence="1">
    <location>
        <begin position="64"/>
        <end position="103"/>
    </location>
</feature>
<comment type="caution">
    <text evidence="2">The sequence shown here is derived from an EMBL/GenBank/DDBJ whole genome shotgun (WGS) entry which is preliminary data.</text>
</comment>
<organism evidence="2">
    <name type="scientific">Tetraodon nigroviridis</name>
    <name type="common">Spotted green pufferfish</name>
    <name type="synonym">Chelonodon nigroviridis</name>
    <dbReference type="NCBI Taxonomy" id="99883"/>
    <lineage>
        <taxon>Eukaryota</taxon>
        <taxon>Metazoa</taxon>
        <taxon>Chordata</taxon>
        <taxon>Craniata</taxon>
        <taxon>Vertebrata</taxon>
        <taxon>Euteleostomi</taxon>
        <taxon>Actinopterygii</taxon>
        <taxon>Neopterygii</taxon>
        <taxon>Teleostei</taxon>
        <taxon>Neoteleostei</taxon>
        <taxon>Acanthomorphata</taxon>
        <taxon>Eupercaria</taxon>
        <taxon>Tetraodontiformes</taxon>
        <taxon>Tetradontoidea</taxon>
        <taxon>Tetraodontidae</taxon>
        <taxon>Tetraodon</taxon>
    </lineage>
</organism>
<evidence type="ECO:0000256" key="1">
    <source>
        <dbReference type="SAM" id="MobiDB-lite"/>
    </source>
</evidence>